<dbReference type="PANTHER" id="PTHR35743:SF1">
    <property type="entry name" value="NODULIN HOMEOBOX"/>
    <property type="match status" value="1"/>
</dbReference>
<name>A0A498JG41_MALDO</name>
<keyword evidence="4" id="KW-1185">Reference proteome</keyword>
<accession>A0A498JG41</accession>
<dbReference type="Pfam" id="PF24426">
    <property type="entry name" value="HTH_NDX"/>
    <property type="match status" value="1"/>
</dbReference>
<gene>
    <name evidence="3" type="ORF">DVH24_015892</name>
</gene>
<dbReference type="AlphaFoldDB" id="A0A498JG41"/>
<feature type="domain" description="Nodulin homeobox homeobox-like" evidence="2">
    <location>
        <begin position="86"/>
        <end position="115"/>
    </location>
</feature>
<feature type="region of interest" description="Disordered" evidence="1">
    <location>
        <begin position="1"/>
        <end position="20"/>
    </location>
</feature>
<dbReference type="InterPro" id="IPR039325">
    <property type="entry name" value="NDX"/>
</dbReference>
<evidence type="ECO:0000313" key="3">
    <source>
        <dbReference type="EMBL" id="RXH93825.1"/>
    </source>
</evidence>
<feature type="region of interest" description="Disordered" evidence="1">
    <location>
        <begin position="112"/>
        <end position="157"/>
    </location>
</feature>
<dbReference type="InterPro" id="IPR056560">
    <property type="entry name" value="HTH_NDX"/>
</dbReference>
<proteinExistence type="predicted"/>
<sequence>MCTLEGQSTGGCAPPLLSKQRSNLNNRSANLEEMSENSGFQDVDQVDVREGKGLSGNASLDVLGCTKEMLIMLKQVVQTQAQQEEKMLGSEVTCAQLKNWLNNREARLARTAKDVCATPEADNALPDKQGGRGQRSNISPDSPGRDASTQLNVRSDP</sequence>
<comment type="caution">
    <text evidence="3">The sequence shown here is derived from an EMBL/GenBank/DDBJ whole genome shotgun (WGS) entry which is preliminary data.</text>
</comment>
<dbReference type="EMBL" id="RDQH01000333">
    <property type="protein sequence ID" value="RXH93825.1"/>
    <property type="molecule type" value="Genomic_DNA"/>
</dbReference>
<dbReference type="Proteomes" id="UP000290289">
    <property type="component" value="Chromosome 7"/>
</dbReference>
<feature type="compositionally biased region" description="Polar residues" evidence="1">
    <location>
        <begin position="147"/>
        <end position="157"/>
    </location>
</feature>
<evidence type="ECO:0000313" key="4">
    <source>
        <dbReference type="Proteomes" id="UP000290289"/>
    </source>
</evidence>
<evidence type="ECO:0000256" key="1">
    <source>
        <dbReference type="SAM" id="MobiDB-lite"/>
    </source>
</evidence>
<dbReference type="GO" id="GO:0003697">
    <property type="term" value="F:single-stranded DNA binding"/>
    <property type="evidence" value="ECO:0007669"/>
    <property type="project" value="InterPro"/>
</dbReference>
<dbReference type="STRING" id="3750.A0A498JG41"/>
<protein>
    <recommendedName>
        <fullName evidence="2">Nodulin homeobox homeobox-like domain-containing protein</fullName>
    </recommendedName>
</protein>
<dbReference type="PANTHER" id="PTHR35743">
    <property type="entry name" value="NODULIN HOMEOBOX"/>
    <property type="match status" value="1"/>
</dbReference>
<dbReference type="GO" id="GO:0009908">
    <property type="term" value="P:flower development"/>
    <property type="evidence" value="ECO:0007669"/>
    <property type="project" value="InterPro"/>
</dbReference>
<organism evidence="3 4">
    <name type="scientific">Malus domestica</name>
    <name type="common">Apple</name>
    <name type="synonym">Pyrus malus</name>
    <dbReference type="NCBI Taxonomy" id="3750"/>
    <lineage>
        <taxon>Eukaryota</taxon>
        <taxon>Viridiplantae</taxon>
        <taxon>Streptophyta</taxon>
        <taxon>Embryophyta</taxon>
        <taxon>Tracheophyta</taxon>
        <taxon>Spermatophyta</taxon>
        <taxon>Magnoliopsida</taxon>
        <taxon>eudicotyledons</taxon>
        <taxon>Gunneridae</taxon>
        <taxon>Pentapetalae</taxon>
        <taxon>rosids</taxon>
        <taxon>fabids</taxon>
        <taxon>Rosales</taxon>
        <taxon>Rosaceae</taxon>
        <taxon>Amygdaloideae</taxon>
        <taxon>Maleae</taxon>
        <taxon>Malus</taxon>
    </lineage>
</organism>
<evidence type="ECO:0000259" key="2">
    <source>
        <dbReference type="Pfam" id="PF24426"/>
    </source>
</evidence>
<reference evidence="3 4" key="1">
    <citation type="submission" date="2018-10" db="EMBL/GenBank/DDBJ databases">
        <title>A high-quality apple genome assembly.</title>
        <authorList>
            <person name="Hu J."/>
        </authorList>
    </citation>
    <scope>NUCLEOTIDE SEQUENCE [LARGE SCALE GENOMIC DNA]</scope>
    <source>
        <strain evidence="4">cv. HFTH1</strain>
        <tissue evidence="3">Young leaf</tissue>
    </source>
</reference>